<proteinExistence type="predicted"/>
<dbReference type="Gene3D" id="2.120.10.30">
    <property type="entry name" value="TolB, C-terminal domain"/>
    <property type="match status" value="1"/>
</dbReference>
<dbReference type="AlphaFoldDB" id="A0A4U6BJ73"/>
<evidence type="ECO:0000259" key="1">
    <source>
        <dbReference type="Pfam" id="PF22807"/>
    </source>
</evidence>
<evidence type="ECO:0000313" key="3">
    <source>
        <dbReference type="Proteomes" id="UP000034832"/>
    </source>
</evidence>
<protein>
    <recommendedName>
        <fullName evidence="1">Pyrroloquinoline quinone-dependent pyranose dehydrogenase beta-propeller domain-containing protein</fullName>
    </recommendedName>
</protein>
<dbReference type="Proteomes" id="UP000034832">
    <property type="component" value="Unassembled WGS sequence"/>
</dbReference>
<dbReference type="OrthoDB" id="9770043at2"/>
<dbReference type="Pfam" id="PF22807">
    <property type="entry name" value="TrAA12"/>
    <property type="match status" value="1"/>
</dbReference>
<comment type="caution">
    <text evidence="2">The sequence shown here is derived from an EMBL/GenBank/DDBJ whole genome shotgun (WGS) entry which is preliminary data.</text>
</comment>
<organism evidence="2 3">
    <name type="scientific">Afipia massiliensis</name>
    <dbReference type="NCBI Taxonomy" id="211460"/>
    <lineage>
        <taxon>Bacteria</taxon>
        <taxon>Pseudomonadati</taxon>
        <taxon>Pseudomonadota</taxon>
        <taxon>Alphaproteobacteria</taxon>
        <taxon>Hyphomicrobiales</taxon>
        <taxon>Nitrobacteraceae</taxon>
        <taxon>Afipia</taxon>
    </lineage>
</organism>
<evidence type="ECO:0000313" key="2">
    <source>
        <dbReference type="EMBL" id="TKT70210.1"/>
    </source>
</evidence>
<name>A0A4U6BJ73_9BRAD</name>
<dbReference type="InterPro" id="IPR011042">
    <property type="entry name" value="6-blade_b-propeller_TolB-like"/>
</dbReference>
<reference evidence="2" key="1">
    <citation type="submission" date="2019-04" db="EMBL/GenBank/DDBJ databases">
        <title>Whole genome sequencing of cave bacteria.</title>
        <authorList>
            <person name="Gan H.M."/>
            <person name="Barton H."/>
            <person name="Savka M.A."/>
        </authorList>
    </citation>
    <scope>NUCLEOTIDE SEQUENCE [LARGE SCALE GENOMIC DNA]</scope>
    <source>
        <strain evidence="2">LC387</strain>
    </source>
</reference>
<dbReference type="EMBL" id="LBIA02000001">
    <property type="protein sequence ID" value="TKT70210.1"/>
    <property type="molecule type" value="Genomic_DNA"/>
</dbReference>
<dbReference type="InterPro" id="IPR054539">
    <property type="entry name" value="Beta-prop_PDH"/>
</dbReference>
<gene>
    <name evidence="2" type="ORF">YH63_001545</name>
</gene>
<feature type="domain" description="Pyrroloquinoline quinone-dependent pyranose dehydrogenase beta-propeller" evidence="1">
    <location>
        <begin position="29"/>
        <end position="132"/>
    </location>
</feature>
<sequence length="136" mass="14691">MMVIAMSRTEIDRMSVLHDLVANRINVTEAATSALGDHVAPLGFAFSGGDNLPGQYRSGTFIGLHGSWNRKSRSDCKVIFVPFRDGRPQGKPVDILTRFLSADEKAHGRPVGVVMDTKGAVVVADDVGNVVWRVGK</sequence>
<accession>A0A4U6BJ73</accession>
<keyword evidence="3" id="KW-1185">Reference proteome</keyword>
<dbReference type="STRING" id="211460.YH63_17325"/>